<evidence type="ECO:0000256" key="3">
    <source>
        <dbReference type="ARBA" id="ARBA00022737"/>
    </source>
</evidence>
<gene>
    <name evidence="8" type="ORF">GCM10009107_59390</name>
</gene>
<dbReference type="Pfam" id="PF00030">
    <property type="entry name" value="Crystall"/>
    <property type="match status" value="1"/>
</dbReference>
<keyword evidence="4" id="KW-0472">Membrane</keyword>
<evidence type="ECO:0000256" key="4">
    <source>
        <dbReference type="ARBA" id="ARBA00023136"/>
    </source>
</evidence>
<dbReference type="Gene3D" id="2.60.20.10">
    <property type="entry name" value="Crystallins"/>
    <property type="match status" value="1"/>
</dbReference>
<evidence type="ECO:0000313" key="8">
    <source>
        <dbReference type="EMBL" id="GAA0769022.1"/>
    </source>
</evidence>
<dbReference type="PROSITE" id="PS50915">
    <property type="entry name" value="CRYSTALLIN_BETA_GAMMA"/>
    <property type="match status" value="1"/>
</dbReference>
<keyword evidence="6" id="KW-0732">Signal</keyword>
<protein>
    <recommendedName>
        <fullName evidence="7">Beta/gamma crystallin 'Greek key' domain-containing protein</fullName>
    </recommendedName>
</protein>
<evidence type="ECO:0000256" key="1">
    <source>
        <dbReference type="ARBA" id="ARBA00004370"/>
    </source>
</evidence>
<comment type="similarity">
    <text evidence="2">Belongs to the beta/gamma-crystallin family.</text>
</comment>
<evidence type="ECO:0000313" key="9">
    <source>
        <dbReference type="Proteomes" id="UP001500279"/>
    </source>
</evidence>
<organism evidence="8 9">
    <name type="scientific">Ideonella azotifigens</name>
    <dbReference type="NCBI Taxonomy" id="513160"/>
    <lineage>
        <taxon>Bacteria</taxon>
        <taxon>Pseudomonadati</taxon>
        <taxon>Pseudomonadota</taxon>
        <taxon>Betaproteobacteria</taxon>
        <taxon>Burkholderiales</taxon>
        <taxon>Sphaerotilaceae</taxon>
        <taxon>Ideonella</taxon>
    </lineage>
</organism>
<evidence type="ECO:0000256" key="6">
    <source>
        <dbReference type="SAM" id="SignalP"/>
    </source>
</evidence>
<dbReference type="InterPro" id="IPR001064">
    <property type="entry name" value="Beta/gamma_crystallin"/>
</dbReference>
<dbReference type="Proteomes" id="UP001500279">
    <property type="component" value="Unassembled WGS sequence"/>
</dbReference>
<sequence>MKKSLINSPLKKLLAAAGILVLAAPAMAQVTFYQNDRFQGRSVSVQTRVDDLHRYGFNDRASSVDVRGGRWEVCEDSNFRGRCVVLRSGSYPSLRDMGLNDRVTSARLLRSNDRIDEARYAPPPPPAYNYYRRGGERLYEAQVTQVRAVMGEPNQRCWIERDRVVRQDQPNVPGALAGAVIGGILGHQIGGGNAGTAVGVVAGGALGANIDRGQQQSVQNVQRCQNVPDRTPDYYDVVYRYNGIYHHVQTTNPPGPTITVNGRGEPRSA</sequence>
<feature type="signal peptide" evidence="6">
    <location>
        <begin position="1"/>
        <end position="28"/>
    </location>
</feature>
<keyword evidence="3" id="KW-0677">Repeat</keyword>
<evidence type="ECO:0000256" key="5">
    <source>
        <dbReference type="SAM" id="MobiDB-lite"/>
    </source>
</evidence>
<dbReference type="SUPFAM" id="SSF49695">
    <property type="entry name" value="gamma-Crystallin-like"/>
    <property type="match status" value="1"/>
</dbReference>
<proteinExistence type="inferred from homology"/>
<comment type="caution">
    <text evidence="8">The sequence shown here is derived from an EMBL/GenBank/DDBJ whole genome shotgun (WGS) entry which is preliminary data.</text>
</comment>
<keyword evidence="9" id="KW-1185">Reference proteome</keyword>
<dbReference type="EMBL" id="BAAAEW010000047">
    <property type="protein sequence ID" value="GAA0769022.1"/>
    <property type="molecule type" value="Genomic_DNA"/>
</dbReference>
<comment type="subcellular location">
    <subcellularLocation>
        <location evidence="1">Membrane</location>
    </subcellularLocation>
</comment>
<accession>A0ABP3VTD5</accession>
<dbReference type="PANTHER" id="PTHR35603:SF2">
    <property type="entry name" value="OUTER MEMBRANE LIPOPROTEIN"/>
    <property type="match status" value="1"/>
</dbReference>
<dbReference type="SMART" id="SM00247">
    <property type="entry name" value="XTALbg"/>
    <property type="match status" value="1"/>
</dbReference>
<reference evidence="9" key="1">
    <citation type="journal article" date="2019" name="Int. J. Syst. Evol. Microbiol.">
        <title>The Global Catalogue of Microorganisms (GCM) 10K type strain sequencing project: providing services to taxonomists for standard genome sequencing and annotation.</title>
        <authorList>
            <consortium name="The Broad Institute Genomics Platform"/>
            <consortium name="The Broad Institute Genome Sequencing Center for Infectious Disease"/>
            <person name="Wu L."/>
            <person name="Ma J."/>
        </authorList>
    </citation>
    <scope>NUCLEOTIDE SEQUENCE [LARGE SCALE GENOMIC DNA]</scope>
    <source>
        <strain evidence="9">JCM 15503</strain>
    </source>
</reference>
<feature type="region of interest" description="Disordered" evidence="5">
    <location>
        <begin position="250"/>
        <end position="269"/>
    </location>
</feature>
<dbReference type="InterPro" id="IPR011024">
    <property type="entry name" value="G_crystallin-like"/>
</dbReference>
<dbReference type="InterPro" id="IPR051407">
    <property type="entry name" value="Bact_OM_lipoprot/Surf_antigen"/>
</dbReference>
<evidence type="ECO:0000259" key="7">
    <source>
        <dbReference type="PROSITE" id="PS50915"/>
    </source>
</evidence>
<evidence type="ECO:0000256" key="2">
    <source>
        <dbReference type="ARBA" id="ARBA00009646"/>
    </source>
</evidence>
<dbReference type="PANTHER" id="PTHR35603">
    <property type="match status" value="1"/>
</dbReference>
<feature type="chain" id="PRO_5046929173" description="Beta/gamma crystallin 'Greek key' domain-containing protein" evidence="6">
    <location>
        <begin position="29"/>
        <end position="269"/>
    </location>
</feature>
<feature type="domain" description="Beta/gamma crystallin 'Greek key'" evidence="7">
    <location>
        <begin position="69"/>
        <end position="110"/>
    </location>
</feature>
<dbReference type="RefSeq" id="WP_310733347.1">
    <property type="nucleotide sequence ID" value="NZ_BAAAEW010000047.1"/>
</dbReference>
<name>A0ABP3VTD5_9BURK</name>